<name>A0A0D0CZI7_9AGAM</name>
<accession>A0A0D0CZI7</accession>
<gene>
    <name evidence="1" type="ORF">PAXRUDRAFT_76299</name>
</gene>
<sequence>MPGRKQLSGRILDEEADKVVEEMKQVLKGKFATGQSDGWKNITKTSLVASLINVEYTPYPLNTHDMSALPKTEVQLLKFVVSEITYAVDILKVQVVAWCTDAGGD</sequence>
<keyword evidence="2" id="KW-1185">Reference proteome</keyword>
<dbReference type="InParanoid" id="A0A0D0CZI7"/>
<dbReference type="HOGENOM" id="CLU_170509_0_0_1"/>
<dbReference type="OrthoDB" id="2652027at2759"/>
<evidence type="ECO:0000313" key="1">
    <source>
        <dbReference type="EMBL" id="KIK76711.1"/>
    </source>
</evidence>
<dbReference type="STRING" id="930991.A0A0D0CZI7"/>
<reference evidence="2" key="2">
    <citation type="submission" date="2015-01" db="EMBL/GenBank/DDBJ databases">
        <title>Evolutionary Origins and Diversification of the Mycorrhizal Mutualists.</title>
        <authorList>
            <consortium name="DOE Joint Genome Institute"/>
            <consortium name="Mycorrhizal Genomics Consortium"/>
            <person name="Kohler A."/>
            <person name="Kuo A."/>
            <person name="Nagy L.G."/>
            <person name="Floudas D."/>
            <person name="Copeland A."/>
            <person name="Barry K.W."/>
            <person name="Cichocki N."/>
            <person name="Veneault-Fourrey C."/>
            <person name="LaButti K."/>
            <person name="Lindquist E.A."/>
            <person name="Lipzen A."/>
            <person name="Lundell T."/>
            <person name="Morin E."/>
            <person name="Murat C."/>
            <person name="Riley R."/>
            <person name="Ohm R."/>
            <person name="Sun H."/>
            <person name="Tunlid A."/>
            <person name="Henrissat B."/>
            <person name="Grigoriev I.V."/>
            <person name="Hibbett D.S."/>
            <person name="Martin F."/>
        </authorList>
    </citation>
    <scope>NUCLEOTIDE SEQUENCE [LARGE SCALE GENOMIC DNA]</scope>
    <source>
        <strain evidence="2">Ve08.2h10</strain>
    </source>
</reference>
<feature type="non-terminal residue" evidence="1">
    <location>
        <position position="105"/>
    </location>
</feature>
<dbReference type="Proteomes" id="UP000054538">
    <property type="component" value="Unassembled WGS sequence"/>
</dbReference>
<reference evidence="1 2" key="1">
    <citation type="submission" date="2014-04" db="EMBL/GenBank/DDBJ databases">
        <authorList>
            <consortium name="DOE Joint Genome Institute"/>
            <person name="Kuo A."/>
            <person name="Kohler A."/>
            <person name="Jargeat P."/>
            <person name="Nagy L.G."/>
            <person name="Floudas D."/>
            <person name="Copeland A."/>
            <person name="Barry K.W."/>
            <person name="Cichocki N."/>
            <person name="Veneault-Fourrey C."/>
            <person name="LaButti K."/>
            <person name="Lindquist E.A."/>
            <person name="Lipzen A."/>
            <person name="Lundell T."/>
            <person name="Morin E."/>
            <person name="Murat C."/>
            <person name="Sun H."/>
            <person name="Tunlid A."/>
            <person name="Henrissat B."/>
            <person name="Grigoriev I.V."/>
            <person name="Hibbett D.S."/>
            <person name="Martin F."/>
            <person name="Nordberg H.P."/>
            <person name="Cantor M.N."/>
            <person name="Hua S.X."/>
        </authorList>
    </citation>
    <scope>NUCLEOTIDE SEQUENCE [LARGE SCALE GENOMIC DNA]</scope>
    <source>
        <strain evidence="1 2">Ve08.2h10</strain>
    </source>
</reference>
<proteinExistence type="predicted"/>
<organism evidence="1 2">
    <name type="scientific">Paxillus rubicundulus Ve08.2h10</name>
    <dbReference type="NCBI Taxonomy" id="930991"/>
    <lineage>
        <taxon>Eukaryota</taxon>
        <taxon>Fungi</taxon>
        <taxon>Dikarya</taxon>
        <taxon>Basidiomycota</taxon>
        <taxon>Agaricomycotina</taxon>
        <taxon>Agaricomycetes</taxon>
        <taxon>Agaricomycetidae</taxon>
        <taxon>Boletales</taxon>
        <taxon>Paxilineae</taxon>
        <taxon>Paxillaceae</taxon>
        <taxon>Paxillus</taxon>
    </lineage>
</organism>
<protein>
    <submittedName>
        <fullName evidence="1">Uncharacterized protein</fullName>
    </submittedName>
</protein>
<evidence type="ECO:0000313" key="2">
    <source>
        <dbReference type="Proteomes" id="UP000054538"/>
    </source>
</evidence>
<dbReference type="EMBL" id="KN827337">
    <property type="protein sequence ID" value="KIK76711.1"/>
    <property type="molecule type" value="Genomic_DNA"/>
</dbReference>
<dbReference type="AlphaFoldDB" id="A0A0D0CZI7"/>